<dbReference type="Proteomes" id="UP000242715">
    <property type="component" value="Unassembled WGS sequence"/>
</dbReference>
<dbReference type="InterPro" id="IPR054722">
    <property type="entry name" value="PolX-like_BBD"/>
</dbReference>
<keyword evidence="8" id="KW-1185">Reference proteome</keyword>
<dbReference type="GO" id="GO:0004190">
    <property type="term" value="F:aspartic-type endopeptidase activity"/>
    <property type="evidence" value="ECO:0007669"/>
    <property type="project" value="UniProtKB-KW"/>
</dbReference>
<keyword evidence="1" id="KW-0645">Protease</keyword>
<dbReference type="Pfam" id="PF22936">
    <property type="entry name" value="Pol_BBD"/>
    <property type="match status" value="1"/>
</dbReference>
<dbReference type="AlphaFoldDB" id="A0A2Z6NKZ0"/>
<evidence type="ECO:0000256" key="1">
    <source>
        <dbReference type="ARBA" id="ARBA00022670"/>
    </source>
</evidence>
<dbReference type="Pfam" id="PF00665">
    <property type="entry name" value="rve"/>
    <property type="match status" value="1"/>
</dbReference>
<dbReference type="PANTHER" id="PTHR42648">
    <property type="entry name" value="TRANSPOSASE, PUTATIVE-RELATED"/>
    <property type="match status" value="1"/>
</dbReference>
<dbReference type="InterPro" id="IPR025724">
    <property type="entry name" value="GAG-pre-integrase_dom"/>
</dbReference>
<dbReference type="InterPro" id="IPR057670">
    <property type="entry name" value="SH3_retrovirus"/>
</dbReference>
<dbReference type="InterPro" id="IPR039537">
    <property type="entry name" value="Retrotran_Ty1/copia-like"/>
</dbReference>
<reference evidence="8" key="1">
    <citation type="journal article" date="2017" name="Front. Plant Sci.">
        <title>Climate Clever Clovers: New Paradigm to Reduce the Environmental Footprint of Ruminants by Breeding Low Methanogenic Forages Utilizing Haplotype Variation.</title>
        <authorList>
            <person name="Kaur P."/>
            <person name="Appels R."/>
            <person name="Bayer P.E."/>
            <person name="Keeble-Gagnere G."/>
            <person name="Wang J."/>
            <person name="Hirakawa H."/>
            <person name="Shirasawa K."/>
            <person name="Vercoe P."/>
            <person name="Stefanova K."/>
            <person name="Durmic Z."/>
            <person name="Nichols P."/>
            <person name="Revell C."/>
            <person name="Isobe S.N."/>
            <person name="Edwards D."/>
            <person name="Erskine W."/>
        </authorList>
    </citation>
    <scope>NUCLEOTIDE SEQUENCE [LARGE SCALE GENOMIC DNA]</scope>
    <source>
        <strain evidence="8">cv. Daliak</strain>
    </source>
</reference>
<gene>
    <name evidence="7" type="ORF">TSUD_277510</name>
</gene>
<dbReference type="InterPro" id="IPR001584">
    <property type="entry name" value="Integrase_cat-core"/>
</dbReference>
<dbReference type="InterPro" id="IPR012337">
    <property type="entry name" value="RNaseH-like_sf"/>
</dbReference>
<dbReference type="Pfam" id="PF07727">
    <property type="entry name" value="RVT_2"/>
    <property type="match status" value="2"/>
</dbReference>
<dbReference type="SUPFAM" id="SSF53098">
    <property type="entry name" value="Ribonuclease H-like"/>
    <property type="match status" value="1"/>
</dbReference>
<sequence length="1139" mass="129627">MAESSDFVKTTIPKFDGFYDHWATLMENLLRSKEYWSLIEVGVTVAPANATSEQQRVANESKLNDMKVKNFLFQSIDRAILETILSRDTAKDIWDAMKTKYQGSNKVKRAQLQALCREFEVLAMGESESVNDYFARTLAIANKMTSYGERVEQVTVVEKVLRSMSAKFNYVVCSIEQSNDVTTLSIDELQSNLLVQEQRMKSQQTNHEEQALKASNGGRGSGRGKGRNSSRGRGRGRQSKDLIECYRCYKLGHYQSCSNHMVGNKDWLYDFDESYRDSVKLGDDSKMQVMGKGNVKLSINGRIHVITSVYYIPGLKTNLLSIGQIQQKNVTIVFKSDTCKAYHDDKGLLFATHMSANKMYVIKALVVIPKCLQASKEDTSQLWHMRYGHLSIKGLNTLVKMDMVRGLPDLEDFSEKCIDCLTGKQHREVIPKQAKWRASVKLDLVHSDICGPINPTSNGGNRYFITFTDDLTRKTWVYFLKEKSSAFDTFNNFKILVEKESGCVVQCLRTDRGGEFVSTAFDEFCRNHGIKRQLTTTYTPQQNGVSKRKNRTLMDIVRSMIAGKNVPKVFWPEAVKWATHIMNRSSTLSVKNITPKEAWSGVKPSVTHFRIFGCIAYAHVPDSQRTKLDDKSVMCVHLGVSDESKAYKLYDPKKKRIMINRDVVFDERKAWDWNNEGNKSVNQGTSNGIDDDTKANIVETNQANTQAINEKEINNEAENTLDQSDGKMYVENTSSDDEGESVQLPPRIRKTPAKLGDYVIGSQLDDQHNLAIYVPSDDSKSFDEAEKMEIWRKAMDQEMEAIENNNTWQLTTLPHGANVIGVKWIYKTKYNEKGEIEKHKARLVVKRYSQKHGVDYNDVFAPVARWETIRAILALAPNKNWKVYQLDVKSAFLHGELNEDIYVEQPLGYQKGNGDKVYKLRKALYGLKQAPRACLYVNGLICTGNNEHMIQEFKVSMKKRFAMTDLGKMKYFLGVEVIQYENGIFINQHKYAVKILKRFDMTNCNKVNSPIVPGCKFVKNENGEATDAREFKQMVGSLMYLLSTRPDLAYSVCLTARFMGMPTDVHITAIKRIMRYLKDILTHGIMYKHGSNEKLKLIGWFDSDFAGDLDDRKSSSGYVFKLGSGAISWSSKKQPIVTL</sequence>
<protein>
    <recommendedName>
        <fullName evidence="6">Integrase catalytic domain-containing protein</fullName>
    </recommendedName>
</protein>
<evidence type="ECO:0000313" key="7">
    <source>
        <dbReference type="EMBL" id="GAU36545.1"/>
    </source>
</evidence>
<dbReference type="Gene3D" id="3.30.420.10">
    <property type="entry name" value="Ribonuclease H-like superfamily/Ribonuclease H"/>
    <property type="match status" value="1"/>
</dbReference>
<dbReference type="GO" id="GO:0006508">
    <property type="term" value="P:proteolysis"/>
    <property type="evidence" value="ECO:0007669"/>
    <property type="project" value="UniProtKB-KW"/>
</dbReference>
<name>A0A2Z6NKZ0_TRISU</name>
<feature type="region of interest" description="Disordered" evidence="5">
    <location>
        <begin position="198"/>
        <end position="238"/>
    </location>
</feature>
<dbReference type="EMBL" id="DF973633">
    <property type="protein sequence ID" value="GAU36545.1"/>
    <property type="molecule type" value="Genomic_DNA"/>
</dbReference>
<dbReference type="InterPro" id="IPR013103">
    <property type="entry name" value="RVT_2"/>
</dbReference>
<keyword evidence="3" id="KW-0064">Aspartyl protease</keyword>
<dbReference type="Pfam" id="PF25597">
    <property type="entry name" value="SH3_retrovirus"/>
    <property type="match status" value="1"/>
</dbReference>
<proteinExistence type="predicted"/>
<evidence type="ECO:0000313" key="8">
    <source>
        <dbReference type="Proteomes" id="UP000242715"/>
    </source>
</evidence>
<dbReference type="PROSITE" id="PS50994">
    <property type="entry name" value="INTEGRASE"/>
    <property type="match status" value="1"/>
</dbReference>
<dbReference type="PANTHER" id="PTHR42648:SF18">
    <property type="entry name" value="RETROTRANSPOSON, UNCLASSIFIED-LIKE PROTEIN"/>
    <property type="match status" value="1"/>
</dbReference>
<feature type="domain" description="Integrase catalytic" evidence="6">
    <location>
        <begin position="427"/>
        <end position="603"/>
    </location>
</feature>
<dbReference type="GO" id="GO:0046872">
    <property type="term" value="F:metal ion binding"/>
    <property type="evidence" value="ECO:0007669"/>
    <property type="project" value="UniProtKB-KW"/>
</dbReference>
<dbReference type="Pfam" id="PF14223">
    <property type="entry name" value="Retrotran_gag_2"/>
    <property type="match status" value="1"/>
</dbReference>
<dbReference type="GO" id="GO:0003676">
    <property type="term" value="F:nucleic acid binding"/>
    <property type="evidence" value="ECO:0007669"/>
    <property type="project" value="InterPro"/>
</dbReference>
<keyword evidence="4" id="KW-0378">Hydrolase</keyword>
<keyword evidence="2" id="KW-0479">Metal-binding</keyword>
<evidence type="ECO:0000256" key="2">
    <source>
        <dbReference type="ARBA" id="ARBA00022723"/>
    </source>
</evidence>
<evidence type="ECO:0000256" key="5">
    <source>
        <dbReference type="SAM" id="MobiDB-lite"/>
    </source>
</evidence>
<evidence type="ECO:0000259" key="6">
    <source>
        <dbReference type="PROSITE" id="PS50994"/>
    </source>
</evidence>
<dbReference type="CDD" id="cd09272">
    <property type="entry name" value="RNase_HI_RT_Ty1"/>
    <property type="match status" value="1"/>
</dbReference>
<feature type="compositionally biased region" description="Basic residues" evidence="5">
    <location>
        <begin position="222"/>
        <end position="237"/>
    </location>
</feature>
<evidence type="ECO:0000256" key="4">
    <source>
        <dbReference type="ARBA" id="ARBA00022801"/>
    </source>
</evidence>
<dbReference type="OrthoDB" id="547913at2759"/>
<evidence type="ECO:0000256" key="3">
    <source>
        <dbReference type="ARBA" id="ARBA00022750"/>
    </source>
</evidence>
<dbReference type="InterPro" id="IPR043502">
    <property type="entry name" value="DNA/RNA_pol_sf"/>
</dbReference>
<organism evidence="7 8">
    <name type="scientific">Trifolium subterraneum</name>
    <name type="common">Subterranean clover</name>
    <dbReference type="NCBI Taxonomy" id="3900"/>
    <lineage>
        <taxon>Eukaryota</taxon>
        <taxon>Viridiplantae</taxon>
        <taxon>Streptophyta</taxon>
        <taxon>Embryophyta</taxon>
        <taxon>Tracheophyta</taxon>
        <taxon>Spermatophyta</taxon>
        <taxon>Magnoliopsida</taxon>
        <taxon>eudicotyledons</taxon>
        <taxon>Gunneridae</taxon>
        <taxon>Pentapetalae</taxon>
        <taxon>rosids</taxon>
        <taxon>fabids</taxon>
        <taxon>Fabales</taxon>
        <taxon>Fabaceae</taxon>
        <taxon>Papilionoideae</taxon>
        <taxon>50 kb inversion clade</taxon>
        <taxon>NPAAA clade</taxon>
        <taxon>Hologalegina</taxon>
        <taxon>IRL clade</taxon>
        <taxon>Trifolieae</taxon>
        <taxon>Trifolium</taxon>
    </lineage>
</organism>
<accession>A0A2Z6NKZ0</accession>
<dbReference type="SUPFAM" id="SSF56672">
    <property type="entry name" value="DNA/RNA polymerases"/>
    <property type="match status" value="1"/>
</dbReference>
<dbReference type="Pfam" id="PF13976">
    <property type="entry name" value="gag_pre-integrs"/>
    <property type="match status" value="1"/>
</dbReference>
<dbReference type="GO" id="GO:0015074">
    <property type="term" value="P:DNA integration"/>
    <property type="evidence" value="ECO:0007669"/>
    <property type="project" value="InterPro"/>
</dbReference>
<dbReference type="InterPro" id="IPR036397">
    <property type="entry name" value="RNaseH_sf"/>
</dbReference>